<proteinExistence type="predicted"/>
<feature type="transmembrane region" description="Helical" evidence="1">
    <location>
        <begin position="140"/>
        <end position="160"/>
    </location>
</feature>
<dbReference type="PANTHER" id="PTHR38457">
    <property type="entry name" value="REGULATOR ABRB-RELATED"/>
    <property type="match status" value="1"/>
</dbReference>
<feature type="transmembrane region" description="Helical" evidence="1">
    <location>
        <begin position="196"/>
        <end position="221"/>
    </location>
</feature>
<reference evidence="2" key="2">
    <citation type="submission" date="2021-09" db="EMBL/GenBank/DDBJ databases">
        <authorList>
            <person name="Gilroy R."/>
        </authorList>
    </citation>
    <scope>NUCLEOTIDE SEQUENCE</scope>
    <source>
        <strain evidence="2">ChiHjej13B12-9602</strain>
    </source>
</reference>
<dbReference type="EMBL" id="DYUZ01000015">
    <property type="protein sequence ID" value="HJG36969.1"/>
    <property type="molecule type" value="Genomic_DNA"/>
</dbReference>
<feature type="transmembrane region" description="Helical" evidence="1">
    <location>
        <begin position="6"/>
        <end position="24"/>
    </location>
</feature>
<evidence type="ECO:0000313" key="3">
    <source>
        <dbReference type="Proteomes" id="UP000753256"/>
    </source>
</evidence>
<keyword evidence="1" id="KW-0472">Membrane</keyword>
<dbReference type="PIRSF" id="PIRSF038991">
    <property type="entry name" value="Protein_AbrB"/>
    <property type="match status" value="1"/>
</dbReference>
<gene>
    <name evidence="2" type="ORF">K8V70_03770</name>
</gene>
<comment type="caution">
    <text evidence="2">The sequence shown here is derived from an EMBL/GenBank/DDBJ whole genome shotgun (WGS) entry which is preliminary data.</text>
</comment>
<evidence type="ECO:0000313" key="2">
    <source>
        <dbReference type="EMBL" id="HJG36969.1"/>
    </source>
</evidence>
<feature type="transmembrane region" description="Helical" evidence="1">
    <location>
        <begin position="31"/>
        <end position="49"/>
    </location>
</feature>
<feature type="transmembrane region" description="Helical" evidence="1">
    <location>
        <begin position="84"/>
        <end position="106"/>
    </location>
</feature>
<sequence>MDLLHIPLTLFVAIAGFIIGRRLGIPVPAMIGSMLAVGIFSASTGFAVMPPAIKMLSQGISGAFIGMSVTRRDVRNIPHMAKPLVMLLVMLTANTILLGFAFHLLFGWDLMTSLLSCVAGGIADVSLIAMDLNADASTVAIMQTVRLASVLAIFPTWIAFMTRDEPAIDHEPLDMTQDASDTWLDRIIDTPQKRTAFTLVTSIACGAAGYMSGVPAGALLFSLVGVGTLNLTTDACYMPMPVKRAAQVLAGSLVGSTVTPETVSHLGQLIGPLIIMFVMYMLLNYLFSLIASKTGMLDMRSALFASSPGGASDMALIAADLGADLTKIAVLQIFRAIYAAGIMPQVALLCVRLWG</sequence>
<name>A0A921ITH4_9ACTN</name>
<dbReference type="InterPro" id="IPR007820">
    <property type="entry name" value="AbrB_fam"/>
</dbReference>
<protein>
    <submittedName>
        <fullName evidence="2">AbrB family transcriptional regulator</fullName>
    </submittedName>
</protein>
<dbReference type="Pfam" id="PF05145">
    <property type="entry name" value="AbrB"/>
    <property type="match status" value="1"/>
</dbReference>
<dbReference type="InterPro" id="IPR017516">
    <property type="entry name" value="AbrB_dup"/>
</dbReference>
<evidence type="ECO:0000256" key="1">
    <source>
        <dbReference type="SAM" id="Phobius"/>
    </source>
</evidence>
<dbReference type="GO" id="GO:0010468">
    <property type="term" value="P:regulation of gene expression"/>
    <property type="evidence" value="ECO:0007669"/>
    <property type="project" value="InterPro"/>
</dbReference>
<accession>A0A921ITH4</accession>
<feature type="transmembrane region" description="Helical" evidence="1">
    <location>
        <begin position="269"/>
        <end position="291"/>
    </location>
</feature>
<dbReference type="GO" id="GO:0016020">
    <property type="term" value="C:membrane"/>
    <property type="evidence" value="ECO:0007669"/>
    <property type="project" value="InterPro"/>
</dbReference>
<reference evidence="2" key="1">
    <citation type="journal article" date="2021" name="PeerJ">
        <title>Extensive microbial diversity within the chicken gut microbiome revealed by metagenomics and culture.</title>
        <authorList>
            <person name="Gilroy R."/>
            <person name="Ravi A."/>
            <person name="Getino M."/>
            <person name="Pursley I."/>
            <person name="Horton D.L."/>
            <person name="Alikhan N.F."/>
            <person name="Baker D."/>
            <person name="Gharbi K."/>
            <person name="Hall N."/>
            <person name="Watson M."/>
            <person name="Adriaenssens E.M."/>
            <person name="Foster-Nyarko E."/>
            <person name="Jarju S."/>
            <person name="Secka A."/>
            <person name="Antonio M."/>
            <person name="Oren A."/>
            <person name="Chaudhuri R.R."/>
            <person name="La Ragione R."/>
            <person name="Hildebrand F."/>
            <person name="Pallen M.J."/>
        </authorList>
    </citation>
    <scope>NUCLEOTIDE SEQUENCE</scope>
    <source>
        <strain evidence="2">ChiHjej13B12-9602</strain>
    </source>
</reference>
<dbReference type="AlphaFoldDB" id="A0A921ITH4"/>
<dbReference type="Proteomes" id="UP000753256">
    <property type="component" value="Unassembled WGS sequence"/>
</dbReference>
<dbReference type="NCBIfam" id="TIGR03082">
    <property type="entry name" value="Gneg_AbrB_dup"/>
    <property type="match status" value="2"/>
</dbReference>
<dbReference type="RefSeq" id="WP_273189450.1">
    <property type="nucleotide sequence ID" value="NZ_DYUZ01000015.1"/>
</dbReference>
<dbReference type="PANTHER" id="PTHR38457:SF1">
    <property type="entry name" value="REGULATOR ABRB-RELATED"/>
    <property type="match status" value="1"/>
</dbReference>
<keyword evidence="1" id="KW-1133">Transmembrane helix</keyword>
<organism evidence="2 3">
    <name type="scientific">Enorma phocaeensis</name>
    <dbReference type="NCBI Taxonomy" id="1871019"/>
    <lineage>
        <taxon>Bacteria</taxon>
        <taxon>Bacillati</taxon>
        <taxon>Actinomycetota</taxon>
        <taxon>Coriobacteriia</taxon>
        <taxon>Coriobacteriales</taxon>
        <taxon>Coriobacteriaceae</taxon>
        <taxon>Enorma</taxon>
    </lineage>
</organism>
<keyword evidence="1" id="KW-0812">Transmembrane</keyword>